<name>E9FTE0_DAPPU</name>
<sequence>MWGQGGENYLLAMLQRSPAALQQIAKTFSESGVSEARFTLDGSTRSSLSEHLSSMEMKFIRTHSTDVGVLCKACQTLYGSEAAVVQHQRAGCPQTAESSAASSGGATRLVLLQHECMACEEKCPTLAELRNHLNGDAHRRQAAKLTGTVLNGNVGSQSTTSASRSGVDQDQLALLPPIQSSSPSSGLSSQIEDVVKQLTALAQATTGQGSTVAPSFGGKNNSGDCDTNANIAQRKAATYGQ</sequence>
<dbReference type="AlphaFoldDB" id="E9FTE0"/>
<dbReference type="PROSITE" id="PS00028">
    <property type="entry name" value="ZINC_FINGER_C2H2_1"/>
    <property type="match status" value="1"/>
</dbReference>
<dbReference type="PANTHER" id="PTHR45891">
    <property type="entry name" value="ZINC FINGER HOMEOBOX PROTEIN"/>
    <property type="match status" value="1"/>
</dbReference>
<evidence type="ECO:0000313" key="7">
    <source>
        <dbReference type="EMBL" id="EFX89656.1"/>
    </source>
</evidence>
<feature type="region of interest" description="Disordered" evidence="5">
    <location>
        <begin position="148"/>
        <end position="167"/>
    </location>
</feature>
<dbReference type="InParanoid" id="E9FTE0"/>
<dbReference type="InterPro" id="IPR013087">
    <property type="entry name" value="Znf_C2H2_type"/>
</dbReference>
<evidence type="ECO:0000256" key="5">
    <source>
        <dbReference type="SAM" id="MobiDB-lite"/>
    </source>
</evidence>
<keyword evidence="3" id="KW-0677">Repeat</keyword>
<feature type="region of interest" description="Disordered" evidence="5">
    <location>
        <begin position="206"/>
        <end position="227"/>
    </location>
</feature>
<dbReference type="EMBL" id="GL732524">
    <property type="protein sequence ID" value="EFX89656.1"/>
    <property type="molecule type" value="Genomic_DNA"/>
</dbReference>
<feature type="domain" description="C2H2-type" evidence="6">
    <location>
        <begin position="116"/>
        <end position="138"/>
    </location>
</feature>
<evidence type="ECO:0000259" key="6">
    <source>
        <dbReference type="PROSITE" id="PS00028"/>
    </source>
</evidence>
<keyword evidence="4" id="KW-0862">Zinc</keyword>
<reference evidence="7 8" key="1">
    <citation type="journal article" date="2011" name="Science">
        <title>The ecoresponsive genome of Daphnia pulex.</title>
        <authorList>
            <person name="Colbourne J.K."/>
            <person name="Pfrender M.E."/>
            <person name="Gilbert D."/>
            <person name="Thomas W.K."/>
            <person name="Tucker A."/>
            <person name="Oakley T.H."/>
            <person name="Tokishita S."/>
            <person name="Aerts A."/>
            <person name="Arnold G.J."/>
            <person name="Basu M.K."/>
            <person name="Bauer D.J."/>
            <person name="Caceres C.E."/>
            <person name="Carmel L."/>
            <person name="Casola C."/>
            <person name="Choi J.H."/>
            <person name="Detter J.C."/>
            <person name="Dong Q."/>
            <person name="Dusheyko S."/>
            <person name="Eads B.D."/>
            <person name="Frohlich T."/>
            <person name="Geiler-Samerotte K.A."/>
            <person name="Gerlach D."/>
            <person name="Hatcher P."/>
            <person name="Jogdeo S."/>
            <person name="Krijgsveld J."/>
            <person name="Kriventseva E.V."/>
            <person name="Kultz D."/>
            <person name="Laforsch C."/>
            <person name="Lindquist E."/>
            <person name="Lopez J."/>
            <person name="Manak J.R."/>
            <person name="Muller J."/>
            <person name="Pangilinan J."/>
            <person name="Patwardhan R.P."/>
            <person name="Pitluck S."/>
            <person name="Pritham E.J."/>
            <person name="Rechtsteiner A."/>
            <person name="Rho M."/>
            <person name="Rogozin I.B."/>
            <person name="Sakarya O."/>
            <person name="Salamov A."/>
            <person name="Schaack S."/>
            <person name="Shapiro H."/>
            <person name="Shiga Y."/>
            <person name="Skalitzky C."/>
            <person name="Smith Z."/>
            <person name="Souvorov A."/>
            <person name="Sung W."/>
            <person name="Tang Z."/>
            <person name="Tsuchiya D."/>
            <person name="Tu H."/>
            <person name="Vos H."/>
            <person name="Wang M."/>
            <person name="Wolf Y.I."/>
            <person name="Yamagata H."/>
            <person name="Yamada T."/>
            <person name="Ye Y."/>
            <person name="Shaw J.R."/>
            <person name="Andrews J."/>
            <person name="Crease T.J."/>
            <person name="Tang H."/>
            <person name="Lucas S.M."/>
            <person name="Robertson H.M."/>
            <person name="Bork P."/>
            <person name="Koonin E.V."/>
            <person name="Zdobnov E.M."/>
            <person name="Grigoriev I.V."/>
            <person name="Lynch M."/>
            <person name="Boore J.L."/>
        </authorList>
    </citation>
    <scope>NUCLEOTIDE SEQUENCE [LARGE SCALE GENOMIC DNA]</scope>
</reference>
<protein>
    <recommendedName>
        <fullName evidence="6">C2H2-type domain-containing protein</fullName>
    </recommendedName>
</protein>
<dbReference type="KEGG" id="dpx:DAPPUDRAFT_94899"/>
<gene>
    <name evidence="7" type="ORF">DAPPUDRAFT_94899</name>
</gene>
<evidence type="ECO:0000256" key="3">
    <source>
        <dbReference type="ARBA" id="ARBA00022737"/>
    </source>
</evidence>
<keyword evidence="8" id="KW-1185">Reference proteome</keyword>
<dbReference type="GO" id="GO:0005634">
    <property type="term" value="C:nucleus"/>
    <property type="evidence" value="ECO:0007669"/>
    <property type="project" value="UniProtKB-SubCell"/>
</dbReference>
<evidence type="ECO:0000256" key="1">
    <source>
        <dbReference type="ARBA" id="ARBA00004123"/>
    </source>
</evidence>
<dbReference type="GO" id="GO:0046872">
    <property type="term" value="F:metal ion binding"/>
    <property type="evidence" value="ECO:0007669"/>
    <property type="project" value="UniProtKB-KW"/>
</dbReference>
<dbReference type="PANTHER" id="PTHR45891:SF3">
    <property type="entry name" value="ZINC FINGER PROTEIN 2"/>
    <property type="match status" value="1"/>
</dbReference>
<dbReference type="Proteomes" id="UP000000305">
    <property type="component" value="Unassembled WGS sequence"/>
</dbReference>
<evidence type="ECO:0000256" key="4">
    <source>
        <dbReference type="ARBA" id="ARBA00022833"/>
    </source>
</evidence>
<dbReference type="InterPro" id="IPR051968">
    <property type="entry name" value="ZnFinger_Homeobox_TR"/>
</dbReference>
<accession>E9FTE0</accession>
<dbReference type="HOGENOM" id="CLU_1152753_0_0_1"/>
<keyword evidence="2" id="KW-0479">Metal-binding</keyword>
<dbReference type="OrthoDB" id="10316558at2759"/>
<organism evidence="7 8">
    <name type="scientific">Daphnia pulex</name>
    <name type="common">Water flea</name>
    <dbReference type="NCBI Taxonomy" id="6669"/>
    <lineage>
        <taxon>Eukaryota</taxon>
        <taxon>Metazoa</taxon>
        <taxon>Ecdysozoa</taxon>
        <taxon>Arthropoda</taxon>
        <taxon>Crustacea</taxon>
        <taxon>Branchiopoda</taxon>
        <taxon>Diplostraca</taxon>
        <taxon>Cladocera</taxon>
        <taxon>Anomopoda</taxon>
        <taxon>Daphniidae</taxon>
        <taxon>Daphnia</taxon>
    </lineage>
</organism>
<comment type="subcellular location">
    <subcellularLocation>
        <location evidence="1">Nucleus</location>
    </subcellularLocation>
</comment>
<evidence type="ECO:0000313" key="8">
    <source>
        <dbReference type="Proteomes" id="UP000000305"/>
    </source>
</evidence>
<proteinExistence type="predicted"/>
<evidence type="ECO:0000256" key="2">
    <source>
        <dbReference type="ARBA" id="ARBA00022723"/>
    </source>
</evidence>